<protein>
    <recommendedName>
        <fullName evidence="3">DUF4136 domain-containing protein</fullName>
    </recommendedName>
</protein>
<dbReference type="Proteomes" id="UP000551327">
    <property type="component" value="Unassembled WGS sequence"/>
</dbReference>
<reference evidence="1 2" key="1">
    <citation type="submission" date="2020-08" db="EMBL/GenBank/DDBJ databases">
        <title>The genome sequence of type strain Novosphingobium piscinae KCTC 42194.</title>
        <authorList>
            <person name="Liu Y."/>
        </authorList>
    </citation>
    <scope>NUCLEOTIDE SEQUENCE [LARGE SCALE GENOMIC DNA]</scope>
    <source>
        <strain evidence="1 2">KCTC 42194</strain>
    </source>
</reference>
<evidence type="ECO:0008006" key="3">
    <source>
        <dbReference type="Google" id="ProtNLM"/>
    </source>
</evidence>
<name>A0A7X1FZ62_9SPHN</name>
<dbReference type="EMBL" id="JACLAX010000006">
    <property type="protein sequence ID" value="MBC2669097.1"/>
    <property type="molecule type" value="Genomic_DNA"/>
</dbReference>
<evidence type="ECO:0000313" key="1">
    <source>
        <dbReference type="EMBL" id="MBC2669097.1"/>
    </source>
</evidence>
<gene>
    <name evidence="1" type="ORF">H7F53_08075</name>
</gene>
<dbReference type="AlphaFoldDB" id="A0A7X1FZ62"/>
<comment type="caution">
    <text evidence="1">The sequence shown here is derived from an EMBL/GenBank/DDBJ whole genome shotgun (WGS) entry which is preliminary data.</text>
</comment>
<keyword evidence="2" id="KW-1185">Reference proteome</keyword>
<dbReference type="RefSeq" id="WP_185678984.1">
    <property type="nucleotide sequence ID" value="NZ_JACLAX010000006.1"/>
</dbReference>
<organism evidence="1 2">
    <name type="scientific">Novosphingobium piscinae</name>
    <dbReference type="NCBI Taxonomy" id="1507448"/>
    <lineage>
        <taxon>Bacteria</taxon>
        <taxon>Pseudomonadati</taxon>
        <taxon>Pseudomonadota</taxon>
        <taxon>Alphaproteobacteria</taxon>
        <taxon>Sphingomonadales</taxon>
        <taxon>Sphingomonadaceae</taxon>
        <taxon>Novosphingobium</taxon>
    </lineage>
</organism>
<evidence type="ECO:0000313" key="2">
    <source>
        <dbReference type="Proteomes" id="UP000551327"/>
    </source>
</evidence>
<sequence>MQTHWRAPTQPAARLARPLVLALATGALVLSLPGVAKARPGGGGWGGRGWGGGGGWNGDLLRGSAAGPTRAGPPEDRVTVASFVTEDPADAATLRRGAIAVTGAPTGSGVESGELAVYSAAVVDQLAQLGYRTDVPDPSAEQVTELHIAHATLQPEEVKRPVSGTMAVGVSNFGTAYGLAVNIDLTKPKTALISTTLEARIRDRASGRVLWEGRADIATRAGDDRWPAGAIASKLAAALFDHFPVPSSPPS</sequence>
<accession>A0A7X1FZ62</accession>
<proteinExistence type="predicted"/>